<gene>
    <name evidence="2" type="ORF">CALMAC_LOCUS7341</name>
</gene>
<keyword evidence="1" id="KW-0472">Membrane</keyword>
<keyword evidence="1" id="KW-0812">Transmembrane</keyword>
<dbReference type="Proteomes" id="UP000410492">
    <property type="component" value="Unassembled WGS sequence"/>
</dbReference>
<feature type="non-terminal residue" evidence="2">
    <location>
        <position position="1"/>
    </location>
</feature>
<evidence type="ECO:0000256" key="1">
    <source>
        <dbReference type="SAM" id="Phobius"/>
    </source>
</evidence>
<name>A0A653CC10_CALMS</name>
<accession>A0A653CC10</accession>
<keyword evidence="1" id="KW-1133">Transmembrane helix</keyword>
<proteinExistence type="predicted"/>
<feature type="non-terminal residue" evidence="2">
    <location>
        <position position="120"/>
    </location>
</feature>
<sequence length="120" mass="13715">QKQHHRKSSDSRSINRRITRVAREAFENGALIDYLFLEDHQWCNIVKLTFNRGSVQCGGGGLFLVACNMFGATMLMRIALLGAVVLDYAKAGKDDMDQKYNRLLIKFNEQSEKYAEQVKI</sequence>
<keyword evidence="3" id="KW-1185">Reference proteome</keyword>
<evidence type="ECO:0000313" key="3">
    <source>
        <dbReference type="Proteomes" id="UP000410492"/>
    </source>
</evidence>
<dbReference type="AlphaFoldDB" id="A0A653CC10"/>
<dbReference type="EMBL" id="CAACVG010007276">
    <property type="protein sequence ID" value="VEN44610.1"/>
    <property type="molecule type" value="Genomic_DNA"/>
</dbReference>
<evidence type="ECO:0000313" key="2">
    <source>
        <dbReference type="EMBL" id="VEN44610.1"/>
    </source>
</evidence>
<organism evidence="2 3">
    <name type="scientific">Callosobruchus maculatus</name>
    <name type="common">Southern cowpea weevil</name>
    <name type="synonym">Pulse bruchid</name>
    <dbReference type="NCBI Taxonomy" id="64391"/>
    <lineage>
        <taxon>Eukaryota</taxon>
        <taxon>Metazoa</taxon>
        <taxon>Ecdysozoa</taxon>
        <taxon>Arthropoda</taxon>
        <taxon>Hexapoda</taxon>
        <taxon>Insecta</taxon>
        <taxon>Pterygota</taxon>
        <taxon>Neoptera</taxon>
        <taxon>Endopterygota</taxon>
        <taxon>Coleoptera</taxon>
        <taxon>Polyphaga</taxon>
        <taxon>Cucujiformia</taxon>
        <taxon>Chrysomeloidea</taxon>
        <taxon>Chrysomelidae</taxon>
        <taxon>Bruchinae</taxon>
        <taxon>Bruchini</taxon>
        <taxon>Callosobruchus</taxon>
    </lineage>
</organism>
<protein>
    <submittedName>
        <fullName evidence="2">Uncharacterized protein</fullName>
    </submittedName>
</protein>
<feature type="transmembrane region" description="Helical" evidence="1">
    <location>
        <begin position="62"/>
        <end position="86"/>
    </location>
</feature>
<reference evidence="2 3" key="1">
    <citation type="submission" date="2019-01" db="EMBL/GenBank/DDBJ databases">
        <authorList>
            <person name="Sayadi A."/>
        </authorList>
    </citation>
    <scope>NUCLEOTIDE SEQUENCE [LARGE SCALE GENOMIC DNA]</scope>
</reference>